<organism evidence="1">
    <name type="scientific">Hexamita inflata</name>
    <dbReference type="NCBI Taxonomy" id="28002"/>
    <lineage>
        <taxon>Eukaryota</taxon>
        <taxon>Metamonada</taxon>
        <taxon>Diplomonadida</taxon>
        <taxon>Hexamitidae</taxon>
        <taxon>Hexamitinae</taxon>
        <taxon>Hexamita</taxon>
    </lineage>
</organism>
<evidence type="ECO:0000313" key="1">
    <source>
        <dbReference type="EMBL" id="CAI9933546.1"/>
    </source>
</evidence>
<dbReference type="EMBL" id="CATOUU010000543">
    <property type="protein sequence ID" value="CAI9933546.1"/>
    <property type="molecule type" value="Genomic_DNA"/>
</dbReference>
<proteinExistence type="predicted"/>
<evidence type="ECO:0000313" key="3">
    <source>
        <dbReference type="Proteomes" id="UP001642409"/>
    </source>
</evidence>
<evidence type="ECO:0000313" key="2">
    <source>
        <dbReference type="EMBL" id="CAL6097336.1"/>
    </source>
</evidence>
<dbReference type="AlphaFoldDB" id="A0AA86P9P8"/>
<dbReference type="Proteomes" id="UP001642409">
    <property type="component" value="Unassembled WGS sequence"/>
</dbReference>
<dbReference type="EMBL" id="CAXDID020000494">
    <property type="protein sequence ID" value="CAL6097336.1"/>
    <property type="molecule type" value="Genomic_DNA"/>
</dbReference>
<protein>
    <submittedName>
        <fullName evidence="2">Hypothetical_protein</fullName>
    </submittedName>
</protein>
<sequence>MTRLYLTLYVYGPTGQLTLPPAFSTQKYLSKVSSLNLSHRKLLFLIQYSQQCSTFTTQFPGPGVTSILSRILLCLYKVNPRSPAESKLSFQTQSAGPGVGAFSNIIVFLWYFQIFIGGSCSGELGCLFVRELVQSGDLFEISLECIYIFEDYLLVQQLYIHVIQLQNHKTTVCNVK</sequence>
<comment type="caution">
    <text evidence="1">The sequence shown here is derived from an EMBL/GenBank/DDBJ whole genome shotgun (WGS) entry which is preliminary data.</text>
</comment>
<keyword evidence="3" id="KW-1185">Reference proteome</keyword>
<reference evidence="2 3" key="2">
    <citation type="submission" date="2024-07" db="EMBL/GenBank/DDBJ databases">
        <authorList>
            <person name="Akdeniz Z."/>
        </authorList>
    </citation>
    <scope>NUCLEOTIDE SEQUENCE [LARGE SCALE GENOMIC DNA]</scope>
</reference>
<name>A0AA86P9P8_9EUKA</name>
<gene>
    <name evidence="1" type="ORF">HINF_LOCUS21191</name>
    <name evidence="2" type="ORF">HINF_LOCUS68886</name>
</gene>
<reference evidence="1" key="1">
    <citation type="submission" date="2023-06" db="EMBL/GenBank/DDBJ databases">
        <authorList>
            <person name="Kurt Z."/>
        </authorList>
    </citation>
    <scope>NUCLEOTIDE SEQUENCE</scope>
</reference>
<accession>A0AA86P9P8</accession>